<protein>
    <submittedName>
        <fullName evidence="1">Uncharacterized protein</fullName>
    </submittedName>
</protein>
<dbReference type="Proteomes" id="UP000636800">
    <property type="component" value="Chromosome 2"/>
</dbReference>
<evidence type="ECO:0000313" key="2">
    <source>
        <dbReference type="Proteomes" id="UP000636800"/>
    </source>
</evidence>
<dbReference type="EMBL" id="JADCNL010000002">
    <property type="protein sequence ID" value="KAG0493144.1"/>
    <property type="molecule type" value="Genomic_DNA"/>
</dbReference>
<dbReference type="AlphaFoldDB" id="A0A835RKJ0"/>
<organism evidence="1 2">
    <name type="scientific">Vanilla planifolia</name>
    <name type="common">Vanilla</name>
    <dbReference type="NCBI Taxonomy" id="51239"/>
    <lineage>
        <taxon>Eukaryota</taxon>
        <taxon>Viridiplantae</taxon>
        <taxon>Streptophyta</taxon>
        <taxon>Embryophyta</taxon>
        <taxon>Tracheophyta</taxon>
        <taxon>Spermatophyta</taxon>
        <taxon>Magnoliopsida</taxon>
        <taxon>Liliopsida</taxon>
        <taxon>Asparagales</taxon>
        <taxon>Orchidaceae</taxon>
        <taxon>Vanilloideae</taxon>
        <taxon>Vanilleae</taxon>
        <taxon>Vanilla</taxon>
    </lineage>
</organism>
<keyword evidence="2" id="KW-1185">Reference proteome</keyword>
<proteinExistence type="predicted"/>
<dbReference type="OrthoDB" id="429813at2759"/>
<comment type="caution">
    <text evidence="1">The sequence shown here is derived from an EMBL/GenBank/DDBJ whole genome shotgun (WGS) entry which is preliminary data.</text>
</comment>
<evidence type="ECO:0000313" key="1">
    <source>
        <dbReference type="EMBL" id="KAG0493144.1"/>
    </source>
</evidence>
<reference evidence="1 2" key="1">
    <citation type="journal article" date="2020" name="Nat. Food">
        <title>A phased Vanilla planifolia genome enables genetic improvement of flavour and production.</title>
        <authorList>
            <person name="Hasing T."/>
            <person name="Tang H."/>
            <person name="Brym M."/>
            <person name="Khazi F."/>
            <person name="Huang T."/>
            <person name="Chambers A.H."/>
        </authorList>
    </citation>
    <scope>NUCLEOTIDE SEQUENCE [LARGE SCALE GENOMIC DNA]</scope>
    <source>
        <tissue evidence="1">Leaf</tissue>
    </source>
</reference>
<name>A0A835RKJ0_VANPL</name>
<sequence>MMACARLERWEEVRSELRIEGDERLMRKFRETNEEIHRDPSRPLGPTIDRAWNVEGRDVGTIEVVIDKEKLRLISFWV</sequence>
<gene>
    <name evidence="1" type="ORF">HPP92_006542</name>
</gene>
<accession>A0A835RKJ0</accession>